<comment type="caution">
    <text evidence="2">The sequence shown here is derived from an EMBL/GenBank/DDBJ whole genome shotgun (WGS) entry which is preliminary data.</text>
</comment>
<accession>A0A553HJK3</accession>
<protein>
    <submittedName>
        <fullName evidence="2">Uncharacterized protein</fullName>
    </submittedName>
</protein>
<feature type="region of interest" description="Disordered" evidence="1">
    <location>
        <begin position="36"/>
        <end position="80"/>
    </location>
</feature>
<keyword evidence="3" id="KW-1185">Reference proteome</keyword>
<reference evidence="3" key="1">
    <citation type="submission" date="2019-06" db="EMBL/GenBank/DDBJ databases">
        <title>Draft genome sequence of the griseofulvin-producing fungus Xylaria cubensis strain G536.</title>
        <authorList>
            <person name="Mead M.E."/>
            <person name="Raja H.A."/>
            <person name="Steenwyk J.L."/>
            <person name="Knowles S.L."/>
            <person name="Oberlies N.H."/>
            <person name="Rokas A."/>
        </authorList>
    </citation>
    <scope>NUCLEOTIDE SEQUENCE [LARGE SCALE GENOMIC DNA]</scope>
    <source>
        <strain evidence="3">G536</strain>
    </source>
</reference>
<organism evidence="2 3">
    <name type="scientific">Xylaria flabelliformis</name>
    <dbReference type="NCBI Taxonomy" id="2512241"/>
    <lineage>
        <taxon>Eukaryota</taxon>
        <taxon>Fungi</taxon>
        <taxon>Dikarya</taxon>
        <taxon>Ascomycota</taxon>
        <taxon>Pezizomycotina</taxon>
        <taxon>Sordariomycetes</taxon>
        <taxon>Xylariomycetidae</taxon>
        <taxon>Xylariales</taxon>
        <taxon>Xylariaceae</taxon>
        <taxon>Xylaria</taxon>
    </lineage>
</organism>
<evidence type="ECO:0000256" key="1">
    <source>
        <dbReference type="SAM" id="MobiDB-lite"/>
    </source>
</evidence>
<gene>
    <name evidence="2" type="ORF">FHL15_010970</name>
</gene>
<evidence type="ECO:0000313" key="2">
    <source>
        <dbReference type="EMBL" id="TRX88124.1"/>
    </source>
</evidence>
<evidence type="ECO:0000313" key="3">
    <source>
        <dbReference type="Proteomes" id="UP000319160"/>
    </source>
</evidence>
<dbReference type="Proteomes" id="UP000319160">
    <property type="component" value="Unassembled WGS sequence"/>
</dbReference>
<proteinExistence type="predicted"/>
<name>A0A553HJK3_9PEZI</name>
<sequence>MLSYVSYISPIPLNYSNANNDDNHDHDEDAVALNNALPLSSSPPLPSASGNDGDMNEMQHYADIECKGNGKKKSAPPDPGSFGYIAEVKRSATGNYRLPYQVTSELTDWIYDRQDDLFENFIKDLKN</sequence>
<dbReference type="EMBL" id="VFLP01000099">
    <property type="protein sequence ID" value="TRX88124.1"/>
    <property type="molecule type" value="Genomic_DNA"/>
</dbReference>
<dbReference type="AlphaFoldDB" id="A0A553HJK3"/>